<feature type="active site" evidence="8">
    <location>
        <position position="313"/>
    </location>
</feature>
<dbReference type="OrthoDB" id="5579088at2759"/>
<evidence type="ECO:0000313" key="12">
    <source>
        <dbReference type="Proteomes" id="UP000308768"/>
    </source>
</evidence>
<protein>
    <recommendedName>
        <fullName evidence="8">Acyl-coenzyme A diphosphatase SCS3</fullName>
        <ecNumber evidence="8">3.6.1.-</ecNumber>
    </recommendedName>
    <alternativeName>
        <fullName evidence="8">FIT family protein SCS3</fullName>
    </alternativeName>
</protein>
<feature type="transmembrane region" description="Helical" evidence="10">
    <location>
        <begin position="102"/>
        <end position="122"/>
    </location>
</feature>
<keyword evidence="4 8" id="KW-0256">Endoplasmic reticulum</keyword>
<evidence type="ECO:0000256" key="9">
    <source>
        <dbReference type="SAM" id="MobiDB-lite"/>
    </source>
</evidence>
<comment type="subcellular location">
    <subcellularLocation>
        <location evidence="1 8">Endoplasmic reticulum membrane</location>
        <topology evidence="1 8">Multi-pass membrane protein</topology>
    </subcellularLocation>
</comment>
<proteinExistence type="inferred from homology"/>
<keyword evidence="5 8" id="KW-1133">Transmembrane helix</keyword>
<dbReference type="PANTHER" id="PTHR23129:SF0">
    <property type="entry name" value="ACYL-COENZYME A DIPHOSPHATASE FITM2"/>
    <property type="match status" value="1"/>
</dbReference>
<sequence>MANRRVRVTVPIPKSSGNTSPASNTSSTTSTTSPTPPSSPFLPTPLETVLVAIYPGTLVLGSLFSILNSTTRNTPYSATTQSHPAALAPSYFARKSNVFNQYFVKLGWFWTTLAFVLFLFSHSSLGPPRQPTAPTPRRLRAAARYVLVTTWWLLITQWCFGPPIIDRGFRFTGGQCELVYADTARAEAGRAAMSDARQLLTNAACKAVGGTWKGGYDISGHVFLLILGSGMLWMEMLPAVIRAEGLREERRVRLRDGAVRSAAAVAVETDDRAAAAGNVPVPPARDLGLGGKVALAVTALSWWMLLMTAAYFHTWFEKFTGLIVAFAGLYVVYFLPRAFPPLRDVLGMPGV</sequence>
<keyword evidence="8" id="KW-0444">Lipid biosynthesis</keyword>
<evidence type="ECO:0000256" key="3">
    <source>
        <dbReference type="ARBA" id="ARBA00022801"/>
    </source>
</evidence>
<feature type="transmembrane region" description="Helical" evidence="10">
    <location>
        <begin position="319"/>
        <end position="339"/>
    </location>
</feature>
<evidence type="ECO:0000256" key="7">
    <source>
        <dbReference type="ARBA" id="ARBA00023136"/>
    </source>
</evidence>
<dbReference type="GO" id="GO:0008654">
    <property type="term" value="P:phospholipid biosynthetic process"/>
    <property type="evidence" value="ECO:0007669"/>
    <property type="project" value="UniProtKB-KW"/>
</dbReference>
<keyword evidence="7 8" id="KW-0472">Membrane</keyword>
<evidence type="ECO:0000256" key="8">
    <source>
        <dbReference type="HAMAP-Rule" id="MF_03231"/>
    </source>
</evidence>
<comment type="catalytic activity">
    <reaction evidence="8">
        <text>hexadecanoyl-CoA + H2O = S-hexadecanoyl-4'-phosphopantetheine + adenosine 3',5'-bisphosphate + 2 H(+)</text>
        <dbReference type="Rhea" id="RHEA:50032"/>
        <dbReference type="ChEBI" id="CHEBI:15377"/>
        <dbReference type="ChEBI" id="CHEBI:15378"/>
        <dbReference type="ChEBI" id="CHEBI:57379"/>
        <dbReference type="ChEBI" id="CHEBI:58343"/>
        <dbReference type="ChEBI" id="CHEBI:132018"/>
    </reaction>
</comment>
<dbReference type="EC" id="3.6.1.-" evidence="8"/>
<keyword evidence="2 8" id="KW-0812">Transmembrane</keyword>
<comment type="similarity">
    <text evidence="8">Belongs to the FIT family. Fungal FIT2B/SCS3 subfamily.</text>
</comment>
<comment type="catalytic activity">
    <reaction evidence="8">
        <text>(5Z,8Z,11Z,14Z)-eicosatetraenoyl-CoA + H2O = S-(5Z,8Z,11Z,14Z-eicosatetraenoyl)-4'-phosphopantetheine + adenosine 3',5'-bisphosphate + 2 H(+)</text>
        <dbReference type="Rhea" id="RHEA:65568"/>
        <dbReference type="ChEBI" id="CHEBI:15377"/>
        <dbReference type="ChEBI" id="CHEBI:15378"/>
        <dbReference type="ChEBI" id="CHEBI:57368"/>
        <dbReference type="ChEBI" id="CHEBI:58343"/>
        <dbReference type="ChEBI" id="CHEBI:156554"/>
    </reaction>
</comment>
<dbReference type="AlphaFoldDB" id="A0A4U0WHM1"/>
<organism evidence="11 12">
    <name type="scientific">Cryomyces minteri</name>
    <dbReference type="NCBI Taxonomy" id="331657"/>
    <lineage>
        <taxon>Eukaryota</taxon>
        <taxon>Fungi</taxon>
        <taxon>Dikarya</taxon>
        <taxon>Ascomycota</taxon>
        <taxon>Pezizomycotina</taxon>
        <taxon>Dothideomycetes</taxon>
        <taxon>Dothideomycetes incertae sedis</taxon>
        <taxon>Cryomyces</taxon>
    </lineage>
</organism>
<dbReference type="GO" id="GO:0140042">
    <property type="term" value="P:lipid droplet formation"/>
    <property type="evidence" value="ECO:0007669"/>
    <property type="project" value="UniProtKB-UniRule"/>
</dbReference>
<comment type="function">
    <text evidence="8">Fatty acyl-coenzyme A (CoA) diphosphatase that hydrolyzes fatty acyl-CoA to yield acyl-4'-phosphopantetheine and adenosine 3',5'-bisphosphate. Preferentially hydrolyzes unsaturated long-chain acyl-CoA substrates in the endoplasmic reticulum (ER) lumen. This catalytic activity is required for maintaining ER structure and for lipid droplets (LDs) biogenesis, which are lipid storage organelles involved in maintaining lipid and energy homeostasis. May directly bind to diacylglycerol (DAGs) and triacylglycerol, which is also important for LD biogenesis. May support directional budding of nacent LDs from the ER into the cytosol by reducing DAG levels at sites of LD formation. May play a role in the regulation of cell morphology and cytoskeletal organization. Involved in phospholipid biosynthesis.</text>
</comment>
<comment type="catalytic activity">
    <reaction evidence="8">
        <text>an acyl-CoA + H2O = an acyl-4'-phosphopantetheine + adenosine 3',5'-bisphosphate + 2 H(+)</text>
        <dbReference type="Rhea" id="RHEA:50044"/>
        <dbReference type="ChEBI" id="CHEBI:15377"/>
        <dbReference type="ChEBI" id="CHEBI:15378"/>
        <dbReference type="ChEBI" id="CHEBI:58342"/>
        <dbReference type="ChEBI" id="CHEBI:58343"/>
        <dbReference type="ChEBI" id="CHEBI:132023"/>
    </reaction>
</comment>
<feature type="transmembrane region" description="Helical" evidence="10">
    <location>
        <begin position="48"/>
        <end position="67"/>
    </location>
</feature>
<dbReference type="Pfam" id="PF10261">
    <property type="entry name" value="FIT"/>
    <property type="match status" value="1"/>
</dbReference>
<dbReference type="HAMAP" id="MF_03231">
    <property type="entry name" value="SCS3"/>
    <property type="match status" value="1"/>
</dbReference>
<keyword evidence="8" id="KW-1208">Phospholipid metabolism</keyword>
<dbReference type="STRING" id="331657.A0A4U0WHM1"/>
<evidence type="ECO:0000256" key="1">
    <source>
        <dbReference type="ARBA" id="ARBA00004477"/>
    </source>
</evidence>
<keyword evidence="6" id="KW-0443">Lipid metabolism</keyword>
<evidence type="ECO:0000256" key="10">
    <source>
        <dbReference type="SAM" id="Phobius"/>
    </source>
</evidence>
<evidence type="ECO:0000256" key="4">
    <source>
        <dbReference type="ARBA" id="ARBA00022824"/>
    </source>
</evidence>
<gene>
    <name evidence="8" type="primary">SCS3</name>
    <name evidence="8" type="synonym">FIT2B</name>
    <name evidence="11" type="ORF">B0A49_10420</name>
</gene>
<keyword evidence="3 8" id="KW-0378">Hydrolase</keyword>
<comment type="catalytic activity">
    <reaction evidence="8">
        <text>(9Z)-octadecenoyl-CoA + H2O = S-(9Z-octadecenoyl)-4'-phosphopantetheine + adenosine 3',5'-bisphosphate + 2 H(+)</text>
        <dbReference type="Rhea" id="RHEA:65564"/>
        <dbReference type="ChEBI" id="CHEBI:15377"/>
        <dbReference type="ChEBI" id="CHEBI:15378"/>
        <dbReference type="ChEBI" id="CHEBI:57387"/>
        <dbReference type="ChEBI" id="CHEBI:58343"/>
        <dbReference type="ChEBI" id="CHEBI:156553"/>
    </reaction>
</comment>
<name>A0A4U0WHM1_9PEZI</name>
<evidence type="ECO:0000313" key="11">
    <source>
        <dbReference type="EMBL" id="TKA62271.1"/>
    </source>
</evidence>
<comment type="caution">
    <text evidence="11">The sequence shown here is derived from an EMBL/GenBank/DDBJ whole genome shotgun (WGS) entry which is preliminary data.</text>
</comment>
<evidence type="ECO:0000256" key="6">
    <source>
        <dbReference type="ARBA" id="ARBA00023098"/>
    </source>
</evidence>
<dbReference type="PANTHER" id="PTHR23129">
    <property type="entry name" value="ACYL-COENZYME A DIPHOSPHATASE FITM2"/>
    <property type="match status" value="1"/>
</dbReference>
<feature type="active site" evidence="8">
    <location>
        <position position="221"/>
    </location>
</feature>
<reference evidence="11 12" key="1">
    <citation type="submission" date="2017-03" db="EMBL/GenBank/DDBJ databases">
        <title>Genomes of endolithic fungi from Antarctica.</title>
        <authorList>
            <person name="Coleine C."/>
            <person name="Masonjones S."/>
            <person name="Stajich J.E."/>
        </authorList>
    </citation>
    <scope>NUCLEOTIDE SEQUENCE [LARGE SCALE GENOMIC DNA]</scope>
    <source>
        <strain evidence="11 12">CCFEE 5187</strain>
    </source>
</reference>
<dbReference type="EMBL" id="NAJN01001595">
    <property type="protein sequence ID" value="TKA62271.1"/>
    <property type="molecule type" value="Genomic_DNA"/>
</dbReference>
<feature type="compositionally biased region" description="Low complexity" evidence="9">
    <location>
        <begin position="15"/>
        <end position="33"/>
    </location>
</feature>
<dbReference type="GO" id="GO:0010945">
    <property type="term" value="F:coenzyme A diphosphatase activity"/>
    <property type="evidence" value="ECO:0007669"/>
    <property type="project" value="InterPro"/>
</dbReference>
<feature type="transmembrane region" description="Helical" evidence="10">
    <location>
        <begin position="222"/>
        <end position="241"/>
    </location>
</feature>
<keyword evidence="12" id="KW-1185">Reference proteome</keyword>
<evidence type="ECO:0000256" key="5">
    <source>
        <dbReference type="ARBA" id="ARBA00022989"/>
    </source>
</evidence>
<accession>A0A4U0WHM1</accession>
<keyword evidence="8" id="KW-0594">Phospholipid biosynthesis</keyword>
<evidence type="ECO:0000256" key="2">
    <source>
        <dbReference type="ARBA" id="ARBA00022692"/>
    </source>
</evidence>
<feature type="transmembrane region" description="Helical" evidence="10">
    <location>
        <begin position="142"/>
        <end position="160"/>
    </location>
</feature>
<dbReference type="Proteomes" id="UP000308768">
    <property type="component" value="Unassembled WGS sequence"/>
</dbReference>
<feature type="region of interest" description="Disordered" evidence="9">
    <location>
        <begin position="1"/>
        <end position="39"/>
    </location>
</feature>
<feature type="transmembrane region" description="Helical" evidence="10">
    <location>
        <begin position="293"/>
        <end position="312"/>
    </location>
</feature>
<dbReference type="InterPro" id="IPR019388">
    <property type="entry name" value="FIT"/>
</dbReference>
<dbReference type="InterPro" id="IPR046400">
    <property type="entry name" value="SCS3"/>
</dbReference>
<dbReference type="GO" id="GO:0005789">
    <property type="term" value="C:endoplasmic reticulum membrane"/>
    <property type="evidence" value="ECO:0007669"/>
    <property type="project" value="UniProtKB-SubCell"/>
</dbReference>